<keyword evidence="4" id="KW-0378">Hydrolase</keyword>
<dbReference type="PANTHER" id="PTHR31126:SF1">
    <property type="entry name" value="TYROSINE SPECIFIC PROTEIN PHOSPHATASES DOMAIN-CONTAINING PROTEIN"/>
    <property type="match status" value="1"/>
</dbReference>
<keyword evidence="5" id="KW-1185">Reference proteome</keyword>
<dbReference type="PROSITE" id="PS00383">
    <property type="entry name" value="TYR_PHOSPHATASE_1"/>
    <property type="match status" value="1"/>
</dbReference>
<comment type="similarity">
    <text evidence="1">Belongs to the protein-tyrosine phosphatase family.</text>
</comment>
<dbReference type="InterPro" id="IPR000387">
    <property type="entry name" value="Tyr_Pase_dom"/>
</dbReference>
<dbReference type="InterPro" id="IPR016130">
    <property type="entry name" value="Tyr_Pase_AS"/>
</dbReference>
<accession>A0ABW6WMX4</accession>
<protein>
    <submittedName>
        <fullName evidence="4">Tyrosine-protein phosphatase</fullName>
        <ecNumber evidence="4">3.1.3.48</ecNumber>
    </submittedName>
</protein>
<dbReference type="PROSITE" id="PS50056">
    <property type="entry name" value="TYR_PHOSPHATASE_2"/>
    <property type="match status" value="1"/>
</dbReference>
<dbReference type="GO" id="GO:0004725">
    <property type="term" value="F:protein tyrosine phosphatase activity"/>
    <property type="evidence" value="ECO:0007669"/>
    <property type="project" value="UniProtKB-EC"/>
</dbReference>
<evidence type="ECO:0000256" key="1">
    <source>
        <dbReference type="ARBA" id="ARBA00009580"/>
    </source>
</evidence>
<sequence length="247" mass="27937">MVTDSYPRNLGFSATYNFRDVGGYTGLDGRTVRWRRLFRADALHRLGDADNEAFAQLGVRTVIDLRRPFEVERFGRVPERYGLDYLHLVLKHIDWEGIEQPDEARQDRWLADRYLNFAEDGREALLASLRVIADPSRAPVIVHCMAGKDRTGTVCALTLALLGVSDEDIAADYALTTEAMRPLTEYLLKKNPEVVRGNEHMFDSPPGAMLMFLDDLRALHGSVEEYIREIGLTDDEVAAMRGHLLEG</sequence>
<evidence type="ECO:0000259" key="3">
    <source>
        <dbReference type="PROSITE" id="PS50056"/>
    </source>
</evidence>
<dbReference type="PANTHER" id="PTHR31126">
    <property type="entry name" value="TYROSINE-PROTEIN PHOSPHATASE"/>
    <property type="match status" value="1"/>
</dbReference>
<dbReference type="InterPro" id="IPR000242">
    <property type="entry name" value="PTP_cat"/>
</dbReference>
<evidence type="ECO:0000313" key="5">
    <source>
        <dbReference type="Proteomes" id="UP001602245"/>
    </source>
</evidence>
<dbReference type="Proteomes" id="UP001602245">
    <property type="component" value="Unassembled WGS sequence"/>
</dbReference>
<reference evidence="4 5" key="1">
    <citation type="submission" date="2024-10" db="EMBL/GenBank/DDBJ databases">
        <title>The Natural Products Discovery Center: Release of the First 8490 Sequenced Strains for Exploring Actinobacteria Biosynthetic Diversity.</title>
        <authorList>
            <person name="Kalkreuter E."/>
            <person name="Kautsar S.A."/>
            <person name="Yang D."/>
            <person name="Bader C.D."/>
            <person name="Teijaro C.N."/>
            <person name="Fluegel L."/>
            <person name="Davis C.M."/>
            <person name="Simpson J.R."/>
            <person name="Lauterbach L."/>
            <person name="Steele A.D."/>
            <person name="Gui C."/>
            <person name="Meng S."/>
            <person name="Li G."/>
            <person name="Viehrig K."/>
            <person name="Ye F."/>
            <person name="Su P."/>
            <person name="Kiefer A.F."/>
            <person name="Nichols A."/>
            <person name="Cepeda A.J."/>
            <person name="Yan W."/>
            <person name="Fan B."/>
            <person name="Jiang Y."/>
            <person name="Adhikari A."/>
            <person name="Zheng C.-J."/>
            <person name="Schuster L."/>
            <person name="Cowan T.M."/>
            <person name="Smanski M.J."/>
            <person name="Chevrette M.G."/>
            <person name="De Carvalho L.P.S."/>
            <person name="Shen B."/>
        </authorList>
    </citation>
    <scope>NUCLEOTIDE SEQUENCE [LARGE SCALE GENOMIC DNA]</scope>
    <source>
        <strain evidence="4 5">NPDC000087</strain>
    </source>
</reference>
<dbReference type="RefSeq" id="WP_020518065.1">
    <property type="nucleotide sequence ID" value="NZ_JBIAZU010000005.1"/>
</dbReference>
<evidence type="ECO:0000313" key="4">
    <source>
        <dbReference type="EMBL" id="MFF5293507.1"/>
    </source>
</evidence>
<dbReference type="SMART" id="SM00404">
    <property type="entry name" value="PTPc_motif"/>
    <property type="match status" value="1"/>
</dbReference>
<dbReference type="SUPFAM" id="SSF52799">
    <property type="entry name" value="(Phosphotyrosine protein) phosphatases II"/>
    <property type="match status" value="1"/>
</dbReference>
<organism evidence="4 5">
    <name type="scientific">Paractinoplanes globisporus</name>
    <dbReference type="NCBI Taxonomy" id="113565"/>
    <lineage>
        <taxon>Bacteria</taxon>
        <taxon>Bacillati</taxon>
        <taxon>Actinomycetota</taxon>
        <taxon>Actinomycetes</taxon>
        <taxon>Micromonosporales</taxon>
        <taxon>Micromonosporaceae</taxon>
        <taxon>Paractinoplanes</taxon>
    </lineage>
</organism>
<dbReference type="EC" id="3.1.3.48" evidence="4"/>
<dbReference type="InterPro" id="IPR029021">
    <property type="entry name" value="Prot-tyrosine_phosphatase-like"/>
</dbReference>
<dbReference type="InterPro" id="IPR003595">
    <property type="entry name" value="Tyr_Pase_cat"/>
</dbReference>
<feature type="domain" description="Tyrosine-protein phosphatase" evidence="2">
    <location>
        <begin position="67"/>
        <end position="181"/>
    </location>
</feature>
<comment type="caution">
    <text evidence="4">The sequence shown here is derived from an EMBL/GenBank/DDBJ whole genome shotgun (WGS) entry which is preliminary data.</text>
</comment>
<dbReference type="Pfam" id="PF13350">
    <property type="entry name" value="Y_phosphatase3"/>
    <property type="match status" value="1"/>
</dbReference>
<dbReference type="EMBL" id="JBIAZU010000005">
    <property type="protein sequence ID" value="MFF5293507.1"/>
    <property type="molecule type" value="Genomic_DNA"/>
</dbReference>
<evidence type="ECO:0000259" key="2">
    <source>
        <dbReference type="PROSITE" id="PS50055"/>
    </source>
</evidence>
<feature type="domain" description="Tyrosine specific protein phosphatases" evidence="3">
    <location>
        <begin position="112"/>
        <end position="202"/>
    </location>
</feature>
<dbReference type="PROSITE" id="PS50055">
    <property type="entry name" value="TYR_PHOSPHATASE_PTP"/>
    <property type="match status" value="1"/>
</dbReference>
<dbReference type="Gene3D" id="3.90.190.10">
    <property type="entry name" value="Protein tyrosine phosphatase superfamily"/>
    <property type="match status" value="1"/>
</dbReference>
<gene>
    <name evidence="4" type="ORF">ACFY35_29085</name>
</gene>
<proteinExistence type="inferred from homology"/>
<dbReference type="InterPro" id="IPR026893">
    <property type="entry name" value="Tyr/Ser_Pase_IphP-type"/>
</dbReference>
<name>A0ABW6WMX4_9ACTN</name>